<evidence type="ECO:0000256" key="2">
    <source>
        <dbReference type="ARBA" id="ARBA00023125"/>
    </source>
</evidence>
<dbReference type="PANTHER" id="PTHR46796:SF13">
    <property type="entry name" value="HTH-TYPE TRANSCRIPTIONAL ACTIVATOR RHAS"/>
    <property type="match status" value="1"/>
</dbReference>
<dbReference type="InterPro" id="IPR018060">
    <property type="entry name" value="HTH_AraC"/>
</dbReference>
<evidence type="ECO:0000256" key="3">
    <source>
        <dbReference type="ARBA" id="ARBA00023163"/>
    </source>
</evidence>
<evidence type="ECO:0000256" key="4">
    <source>
        <dbReference type="SAM" id="MobiDB-lite"/>
    </source>
</evidence>
<dbReference type="InterPro" id="IPR032783">
    <property type="entry name" value="AraC_lig"/>
</dbReference>
<dbReference type="Pfam" id="PF12833">
    <property type="entry name" value="HTH_18"/>
    <property type="match status" value="1"/>
</dbReference>
<keyword evidence="1" id="KW-0805">Transcription regulation</keyword>
<accession>A0A4R4ZJS8</accession>
<proteinExistence type="predicted"/>
<evidence type="ECO:0000259" key="5">
    <source>
        <dbReference type="PROSITE" id="PS01124"/>
    </source>
</evidence>
<keyword evidence="3" id="KW-0804">Transcription</keyword>
<keyword evidence="7" id="KW-1185">Reference proteome</keyword>
<dbReference type="Gene3D" id="1.10.10.60">
    <property type="entry name" value="Homeodomain-like"/>
    <property type="match status" value="1"/>
</dbReference>
<dbReference type="GO" id="GO:0003700">
    <property type="term" value="F:DNA-binding transcription factor activity"/>
    <property type="evidence" value="ECO:0007669"/>
    <property type="project" value="InterPro"/>
</dbReference>
<dbReference type="InterPro" id="IPR018062">
    <property type="entry name" value="HTH_AraC-typ_CS"/>
</dbReference>
<dbReference type="SMART" id="SM00342">
    <property type="entry name" value="HTH_ARAC"/>
    <property type="match status" value="1"/>
</dbReference>
<name>A0A4R4ZJS8_9ACTN</name>
<dbReference type="Proteomes" id="UP000295124">
    <property type="component" value="Unassembled WGS sequence"/>
</dbReference>
<dbReference type="RefSeq" id="WP_132169938.1">
    <property type="nucleotide sequence ID" value="NZ_SMKX01000060.1"/>
</dbReference>
<evidence type="ECO:0000256" key="1">
    <source>
        <dbReference type="ARBA" id="ARBA00023015"/>
    </source>
</evidence>
<feature type="region of interest" description="Disordered" evidence="4">
    <location>
        <begin position="286"/>
        <end position="305"/>
    </location>
</feature>
<evidence type="ECO:0000313" key="6">
    <source>
        <dbReference type="EMBL" id="TDD58044.1"/>
    </source>
</evidence>
<dbReference type="PANTHER" id="PTHR46796">
    <property type="entry name" value="HTH-TYPE TRANSCRIPTIONAL ACTIVATOR RHAS-RELATED"/>
    <property type="match status" value="1"/>
</dbReference>
<feature type="domain" description="HTH araC/xylS-type" evidence="5">
    <location>
        <begin position="197"/>
        <end position="295"/>
    </location>
</feature>
<keyword evidence="2" id="KW-0238">DNA-binding</keyword>
<dbReference type="PROSITE" id="PS01124">
    <property type="entry name" value="HTH_ARAC_FAMILY_2"/>
    <property type="match status" value="1"/>
</dbReference>
<protein>
    <submittedName>
        <fullName evidence="6">AraC family transcriptional regulator</fullName>
    </submittedName>
</protein>
<dbReference type="EMBL" id="SMKX01000060">
    <property type="protein sequence ID" value="TDD58044.1"/>
    <property type="molecule type" value="Genomic_DNA"/>
</dbReference>
<dbReference type="SUPFAM" id="SSF46689">
    <property type="entry name" value="Homeodomain-like"/>
    <property type="match status" value="2"/>
</dbReference>
<dbReference type="Pfam" id="PF12852">
    <property type="entry name" value="Cupin_6"/>
    <property type="match status" value="1"/>
</dbReference>
<organism evidence="6 7">
    <name type="scientific">Kribbella antibiotica</name>
    <dbReference type="NCBI Taxonomy" id="190195"/>
    <lineage>
        <taxon>Bacteria</taxon>
        <taxon>Bacillati</taxon>
        <taxon>Actinomycetota</taxon>
        <taxon>Actinomycetes</taxon>
        <taxon>Propionibacteriales</taxon>
        <taxon>Kribbellaceae</taxon>
        <taxon>Kribbella</taxon>
    </lineage>
</organism>
<comment type="caution">
    <text evidence="6">The sequence shown here is derived from an EMBL/GenBank/DDBJ whole genome shotgun (WGS) entry which is preliminary data.</text>
</comment>
<sequence>MDPLDDLLRGLRAEGAVLGTPVLAPPYALRFVDGAAMTFCAPLLGDGWIVAEGTEPQRVVPGDTAIIRGPKPFLFTDDPTRSGPTIDVRCDGRVDSPDPAKRGPINHGTVLMAGAYHVRQELPRRLVDELPPLVVLPEDHDCTPLREYIQERIAAGALGRHVGLDRLLDWLMVCCLRDWFEANPPPWYGALGDDVAGPVLQAMHASPSTGWTLANLADVAAVSRTTLVRRFTDLTGQAPLTYLTELRMTLAADLLADPGATVAGVARKVGYADAFSFSAAFKRERGVSPSTQKAGQGIAGHSSLG</sequence>
<dbReference type="OrthoDB" id="241790at2"/>
<gene>
    <name evidence="6" type="ORF">E1263_21040</name>
</gene>
<evidence type="ECO:0000313" key="7">
    <source>
        <dbReference type="Proteomes" id="UP000295124"/>
    </source>
</evidence>
<dbReference type="AlphaFoldDB" id="A0A4R4ZJS8"/>
<dbReference type="PROSITE" id="PS00041">
    <property type="entry name" value="HTH_ARAC_FAMILY_1"/>
    <property type="match status" value="1"/>
</dbReference>
<dbReference type="InterPro" id="IPR009057">
    <property type="entry name" value="Homeodomain-like_sf"/>
</dbReference>
<reference evidence="6 7" key="1">
    <citation type="submission" date="2019-03" db="EMBL/GenBank/DDBJ databases">
        <title>Draft genome sequences of novel Actinobacteria.</title>
        <authorList>
            <person name="Sahin N."/>
            <person name="Ay H."/>
            <person name="Saygin H."/>
        </authorList>
    </citation>
    <scope>NUCLEOTIDE SEQUENCE [LARGE SCALE GENOMIC DNA]</scope>
    <source>
        <strain evidence="6 7">JCM 13523</strain>
    </source>
</reference>
<dbReference type="GO" id="GO:0043565">
    <property type="term" value="F:sequence-specific DNA binding"/>
    <property type="evidence" value="ECO:0007669"/>
    <property type="project" value="InterPro"/>
</dbReference>
<dbReference type="InterPro" id="IPR050204">
    <property type="entry name" value="AraC_XylS_family_regulators"/>
</dbReference>